<comment type="caution">
    <text evidence="2">The sequence shown here is derived from an EMBL/GenBank/DDBJ whole genome shotgun (WGS) entry which is preliminary data.</text>
</comment>
<dbReference type="Gene3D" id="2.130.10.10">
    <property type="entry name" value="YVTN repeat-like/Quinoprotein amine dehydrogenase"/>
    <property type="match status" value="2"/>
</dbReference>
<dbReference type="Proteomes" id="UP000546464">
    <property type="component" value="Unassembled WGS sequence"/>
</dbReference>
<organism evidence="2 3">
    <name type="scientific">Ruficoccus amylovorans</name>
    <dbReference type="NCBI Taxonomy" id="1804625"/>
    <lineage>
        <taxon>Bacteria</taxon>
        <taxon>Pseudomonadati</taxon>
        <taxon>Verrucomicrobiota</taxon>
        <taxon>Opitutia</taxon>
        <taxon>Puniceicoccales</taxon>
        <taxon>Cerasicoccaceae</taxon>
        <taxon>Ruficoccus</taxon>
    </lineage>
</organism>
<sequence length="388" mass="41384">MRLVCHPARLAVAALLPLAAVAQEPPAQEAWIVCANDQRYTQVGGGERIYPDARPGSLVMVNATALPELEVRTLENVPASLIGPPTSVAVTPDNRYALVTAAMRLDPEDASRQVVDTRLSVVRLDGEAPEIVQTLELGRQPSGVEINAEGTRALVANRADGTVSLLELTGEGRPVRLLGTFSVAEPEESVSHATFSPDGTRALVTLNKSDGILYVSLEDDTVTVLQRVDGRSGPYAAEFMPDGGQAVVGNVYDGTLSVLDVKADRIEIVDTIPVGTLAEGVDISPDGRWLAVNCLDNSNQRPEDPFYRSSGMVMLLRREGRTFSAVDVVRVGGIPQAAIFTPDGRYLAVASNTERDICFYELSKEGKLVPTGLRIPCSGGPAAMRIAN</sequence>
<dbReference type="InterPro" id="IPR019405">
    <property type="entry name" value="Lactonase_7-beta_prop"/>
</dbReference>
<name>A0A842HKU2_9BACT</name>
<dbReference type="InterPro" id="IPR015943">
    <property type="entry name" value="WD40/YVTN_repeat-like_dom_sf"/>
</dbReference>
<dbReference type="Pfam" id="PF10282">
    <property type="entry name" value="Lactonase"/>
    <property type="match status" value="1"/>
</dbReference>
<dbReference type="RefSeq" id="WP_185677064.1">
    <property type="nucleotide sequence ID" value="NZ_JACHVB010000063.1"/>
</dbReference>
<accession>A0A842HKU2</accession>
<keyword evidence="3" id="KW-1185">Reference proteome</keyword>
<dbReference type="AlphaFoldDB" id="A0A842HKU2"/>
<evidence type="ECO:0000256" key="1">
    <source>
        <dbReference type="SAM" id="SignalP"/>
    </source>
</evidence>
<evidence type="ECO:0000313" key="2">
    <source>
        <dbReference type="EMBL" id="MBC2596146.1"/>
    </source>
</evidence>
<dbReference type="InterPro" id="IPR051200">
    <property type="entry name" value="Host-pathogen_enzymatic-act"/>
</dbReference>
<keyword evidence="1" id="KW-0732">Signal</keyword>
<dbReference type="SUPFAM" id="SSF50974">
    <property type="entry name" value="Nitrous oxide reductase, N-terminal domain"/>
    <property type="match status" value="1"/>
</dbReference>
<feature type="signal peptide" evidence="1">
    <location>
        <begin position="1"/>
        <end position="22"/>
    </location>
</feature>
<reference evidence="2 3" key="1">
    <citation type="submission" date="2020-07" db="EMBL/GenBank/DDBJ databases">
        <authorList>
            <person name="Feng X."/>
        </authorList>
    </citation>
    <scope>NUCLEOTIDE SEQUENCE [LARGE SCALE GENOMIC DNA]</scope>
    <source>
        <strain evidence="2 3">JCM31066</strain>
    </source>
</reference>
<dbReference type="PANTHER" id="PTHR47197">
    <property type="entry name" value="PROTEIN NIRF"/>
    <property type="match status" value="1"/>
</dbReference>
<dbReference type="InterPro" id="IPR011045">
    <property type="entry name" value="N2O_reductase_N"/>
</dbReference>
<evidence type="ECO:0000313" key="3">
    <source>
        <dbReference type="Proteomes" id="UP000546464"/>
    </source>
</evidence>
<dbReference type="PANTHER" id="PTHR47197:SF3">
    <property type="entry name" value="DIHYDRO-HEME D1 DEHYDROGENASE"/>
    <property type="match status" value="1"/>
</dbReference>
<dbReference type="EMBL" id="JACHVB010000063">
    <property type="protein sequence ID" value="MBC2596146.1"/>
    <property type="molecule type" value="Genomic_DNA"/>
</dbReference>
<proteinExistence type="predicted"/>
<gene>
    <name evidence="2" type="ORF">H5P28_17905</name>
</gene>
<protein>
    <submittedName>
        <fullName evidence="2">Beta-propeller fold lactonase family protein</fullName>
    </submittedName>
</protein>
<feature type="chain" id="PRO_5032679198" evidence="1">
    <location>
        <begin position="23"/>
        <end position="388"/>
    </location>
</feature>